<keyword evidence="4" id="KW-0804">Transcription</keyword>
<dbReference type="InterPro" id="IPR037423">
    <property type="entry name" value="CysB_PBP2"/>
</dbReference>
<accession>A0AA51RV78</accession>
<dbReference type="InterPro" id="IPR036390">
    <property type="entry name" value="WH_DNA-bd_sf"/>
</dbReference>
<dbReference type="PANTHER" id="PTHR30126:SF6">
    <property type="entry name" value="HTH-TYPE TRANSCRIPTIONAL REGULATOR CYSB-RELATED"/>
    <property type="match status" value="1"/>
</dbReference>
<keyword evidence="7" id="KW-1185">Reference proteome</keyword>
<dbReference type="AlphaFoldDB" id="A0AA51RV78"/>
<dbReference type="PROSITE" id="PS50931">
    <property type="entry name" value="HTH_LYSR"/>
    <property type="match status" value="1"/>
</dbReference>
<dbReference type="KEGG" id="plei:Q9312_04845"/>
<feature type="domain" description="HTH lysR-type" evidence="5">
    <location>
        <begin position="1"/>
        <end position="59"/>
    </location>
</feature>
<dbReference type="InterPro" id="IPR005119">
    <property type="entry name" value="LysR_subst-bd"/>
</dbReference>
<evidence type="ECO:0000313" key="7">
    <source>
        <dbReference type="Proteomes" id="UP001239782"/>
    </source>
</evidence>
<dbReference type="GO" id="GO:0000976">
    <property type="term" value="F:transcription cis-regulatory region binding"/>
    <property type="evidence" value="ECO:0007669"/>
    <property type="project" value="TreeGrafter"/>
</dbReference>
<protein>
    <submittedName>
        <fullName evidence="6">LysR substrate-binding domain-containing protein</fullName>
    </submittedName>
</protein>
<dbReference type="Pfam" id="PF00126">
    <property type="entry name" value="HTH_1"/>
    <property type="match status" value="1"/>
</dbReference>
<dbReference type="PRINTS" id="PR00039">
    <property type="entry name" value="HTHLYSR"/>
</dbReference>
<dbReference type="EMBL" id="CP133548">
    <property type="protein sequence ID" value="WMS88246.1"/>
    <property type="molecule type" value="Genomic_DNA"/>
</dbReference>
<dbReference type="SUPFAM" id="SSF46785">
    <property type="entry name" value="Winged helix' DNA-binding domain"/>
    <property type="match status" value="1"/>
</dbReference>
<proteinExistence type="inferred from homology"/>
<dbReference type="RefSeq" id="WP_309203452.1">
    <property type="nucleotide sequence ID" value="NZ_CP133548.1"/>
</dbReference>
<evidence type="ECO:0000256" key="3">
    <source>
        <dbReference type="ARBA" id="ARBA00023125"/>
    </source>
</evidence>
<evidence type="ECO:0000256" key="1">
    <source>
        <dbReference type="ARBA" id="ARBA00009437"/>
    </source>
</evidence>
<keyword evidence="2" id="KW-0805">Transcription regulation</keyword>
<gene>
    <name evidence="6" type="ORF">Q9312_04845</name>
</gene>
<dbReference type="InterPro" id="IPR000847">
    <property type="entry name" value="LysR_HTH_N"/>
</dbReference>
<dbReference type="Gene3D" id="3.40.190.10">
    <property type="entry name" value="Periplasmic binding protein-like II"/>
    <property type="match status" value="2"/>
</dbReference>
<evidence type="ECO:0000256" key="2">
    <source>
        <dbReference type="ARBA" id="ARBA00023015"/>
    </source>
</evidence>
<dbReference type="InterPro" id="IPR036388">
    <property type="entry name" value="WH-like_DNA-bd_sf"/>
</dbReference>
<dbReference type="GO" id="GO:0019344">
    <property type="term" value="P:cysteine biosynthetic process"/>
    <property type="evidence" value="ECO:0007669"/>
    <property type="project" value="TreeGrafter"/>
</dbReference>
<name>A0AA51RV78_9GAMM</name>
<evidence type="ECO:0000259" key="5">
    <source>
        <dbReference type="PROSITE" id="PS50931"/>
    </source>
</evidence>
<reference evidence="6 7" key="1">
    <citation type="submission" date="2023-08" db="EMBL/GenBank/DDBJ databases">
        <title>Pleionea litopenaei sp. nov., isolated from stomach of juvenile Litopenaeus vannamei.</title>
        <authorList>
            <person name="Rho A.M."/>
            <person name="Hwang C.Y."/>
        </authorList>
    </citation>
    <scope>NUCLEOTIDE SEQUENCE [LARGE SCALE GENOMIC DNA]</scope>
    <source>
        <strain evidence="6 7">HL-JVS1</strain>
    </source>
</reference>
<dbReference type="PANTHER" id="PTHR30126">
    <property type="entry name" value="HTH-TYPE TRANSCRIPTIONAL REGULATOR"/>
    <property type="match status" value="1"/>
</dbReference>
<dbReference type="GO" id="GO:0003700">
    <property type="term" value="F:DNA-binding transcription factor activity"/>
    <property type="evidence" value="ECO:0007669"/>
    <property type="project" value="InterPro"/>
</dbReference>
<dbReference type="Proteomes" id="UP001239782">
    <property type="component" value="Chromosome"/>
</dbReference>
<dbReference type="Pfam" id="PF03466">
    <property type="entry name" value="LysR_substrate"/>
    <property type="match status" value="1"/>
</dbReference>
<keyword evidence="3" id="KW-0238">DNA-binding</keyword>
<organism evidence="6 7">
    <name type="scientific">Pleionea litopenaei</name>
    <dbReference type="NCBI Taxonomy" id="3070815"/>
    <lineage>
        <taxon>Bacteria</taxon>
        <taxon>Pseudomonadati</taxon>
        <taxon>Pseudomonadota</taxon>
        <taxon>Gammaproteobacteria</taxon>
        <taxon>Oceanospirillales</taxon>
        <taxon>Pleioneaceae</taxon>
        <taxon>Pleionea</taxon>
    </lineage>
</organism>
<evidence type="ECO:0000256" key="4">
    <source>
        <dbReference type="ARBA" id="ARBA00023163"/>
    </source>
</evidence>
<dbReference type="Gene3D" id="1.10.10.10">
    <property type="entry name" value="Winged helix-like DNA-binding domain superfamily/Winged helix DNA-binding domain"/>
    <property type="match status" value="1"/>
</dbReference>
<sequence length="337" mass="38103">MKLQQLRYLLAIAENGLNITAASEKLYTSQPGVSKQLKLLEEELGLRLFSRNGKSLDGITYAGNLVLEKAANIMHEVENIKQLAHELQNEQEGSLSIGTTHTQARYVLPDILQEFRKRYPDVKLNLHQGTSEQISEMMRNGLIDFAIASSSGAKNSDTVSLPCYHWDRAILMPKDHPLTKLDDIELKDLIQYPIITYVFNQNGHSSFRDTFAREGLSPNIAITARDADVIKTYVRKGLGIGIAASMAYDPETDDDLVAVSTHDILPSCTTWVGFREEQYIRSYMYDFIEMLSPHLDRSTVNTAVNEYRRTGHINSIDQNRLPYKLIQRPQSKDQIAA</sequence>
<dbReference type="SUPFAM" id="SSF53850">
    <property type="entry name" value="Periplasmic binding protein-like II"/>
    <property type="match status" value="1"/>
</dbReference>
<comment type="similarity">
    <text evidence="1">Belongs to the LysR transcriptional regulatory family.</text>
</comment>
<evidence type="ECO:0000313" key="6">
    <source>
        <dbReference type="EMBL" id="WMS88246.1"/>
    </source>
</evidence>
<dbReference type="FunFam" id="1.10.10.10:FF:000001">
    <property type="entry name" value="LysR family transcriptional regulator"/>
    <property type="match status" value="1"/>
</dbReference>
<dbReference type="CDD" id="cd08413">
    <property type="entry name" value="PBP2_CysB_like"/>
    <property type="match status" value="1"/>
</dbReference>